<name>A0ABR4X918_9ACTN</name>
<gene>
    <name evidence="3" type="ORF">IL38_00505</name>
</gene>
<evidence type="ECO:0000256" key="1">
    <source>
        <dbReference type="ARBA" id="ARBA00022801"/>
    </source>
</evidence>
<dbReference type="InterPro" id="IPR050300">
    <property type="entry name" value="GDXG_lipolytic_enzyme"/>
</dbReference>
<protein>
    <submittedName>
        <fullName evidence="3">Alpha/beta hydrolase</fullName>
    </submittedName>
</protein>
<dbReference type="InterPro" id="IPR013094">
    <property type="entry name" value="AB_hydrolase_3"/>
</dbReference>
<dbReference type="GO" id="GO:0016787">
    <property type="term" value="F:hydrolase activity"/>
    <property type="evidence" value="ECO:0007669"/>
    <property type="project" value="UniProtKB-KW"/>
</dbReference>
<feature type="domain" description="Alpha/beta hydrolase fold-3" evidence="2">
    <location>
        <begin position="123"/>
        <end position="329"/>
    </location>
</feature>
<dbReference type="RefSeq" id="WP_192827070.1">
    <property type="nucleotide sequence ID" value="NZ_CP022752.1"/>
</dbReference>
<keyword evidence="1 3" id="KW-0378">Hydrolase</keyword>
<organism evidence="3 4">
    <name type="scientific">Actinopolyspora erythraea</name>
    <dbReference type="NCBI Taxonomy" id="414996"/>
    <lineage>
        <taxon>Bacteria</taxon>
        <taxon>Bacillati</taxon>
        <taxon>Actinomycetota</taxon>
        <taxon>Actinomycetes</taxon>
        <taxon>Actinopolysporales</taxon>
        <taxon>Actinopolysporaceae</taxon>
        <taxon>Actinopolyspora</taxon>
    </lineage>
</organism>
<dbReference type="PANTHER" id="PTHR48081:SF8">
    <property type="entry name" value="ALPHA_BETA HYDROLASE FOLD-3 DOMAIN-CONTAINING PROTEIN-RELATED"/>
    <property type="match status" value="1"/>
</dbReference>
<dbReference type="EMBL" id="JPMV01000001">
    <property type="protein sequence ID" value="KGI83152.1"/>
    <property type="molecule type" value="Genomic_DNA"/>
</dbReference>
<sequence>MSKVLDAIPSSVQRRVQSTVLSSLLRLPRPLLRRIAGSPIRVDGQELALEVQALLRLQAMAGQERMAADTPEQARAGMAQGIEVVSAGVPGVQVSRRTVSTRAGELPARLYRPEGRTEPSTLLVFYHGGGWVVGDLDTHDELCRFLARHADIRVLSVDYRLAPEHPFPAAVEDAVDAYQHVLENAEDLGSSPDSVAVGGDSAGGNLAAMVAQHAAANGIKSPVLQLLLYPAVDASTRRRSRELFGNGFLLTDGDMDWFMDLYQPDVSERGDPRLSVLLNEELDGLAPAVLVTAGFDPLRDEGEEYARRLSEAGVPVIARRFPDLIHGFANLFGASPRLREAMFEIVGELRAGLSLHAAK</sequence>
<evidence type="ECO:0000259" key="2">
    <source>
        <dbReference type="Pfam" id="PF07859"/>
    </source>
</evidence>
<keyword evidence="4" id="KW-1185">Reference proteome</keyword>
<dbReference type="Pfam" id="PF07859">
    <property type="entry name" value="Abhydrolase_3"/>
    <property type="match status" value="1"/>
</dbReference>
<dbReference type="SUPFAM" id="SSF53474">
    <property type="entry name" value="alpha/beta-Hydrolases"/>
    <property type="match status" value="1"/>
</dbReference>
<evidence type="ECO:0000313" key="3">
    <source>
        <dbReference type="EMBL" id="KGI83152.1"/>
    </source>
</evidence>
<dbReference type="Proteomes" id="UP000029737">
    <property type="component" value="Unassembled WGS sequence"/>
</dbReference>
<dbReference type="Gene3D" id="3.40.50.1820">
    <property type="entry name" value="alpha/beta hydrolase"/>
    <property type="match status" value="1"/>
</dbReference>
<proteinExistence type="predicted"/>
<dbReference type="PANTHER" id="PTHR48081">
    <property type="entry name" value="AB HYDROLASE SUPERFAMILY PROTEIN C4A8.06C"/>
    <property type="match status" value="1"/>
</dbReference>
<comment type="caution">
    <text evidence="3">The sequence shown here is derived from an EMBL/GenBank/DDBJ whole genome shotgun (WGS) entry which is preliminary data.</text>
</comment>
<evidence type="ECO:0000313" key="4">
    <source>
        <dbReference type="Proteomes" id="UP000029737"/>
    </source>
</evidence>
<accession>A0ABR4X918</accession>
<dbReference type="InterPro" id="IPR029058">
    <property type="entry name" value="AB_hydrolase_fold"/>
</dbReference>
<reference evidence="3 4" key="1">
    <citation type="journal article" date="2014" name="PLoS ONE">
        <title>Identification and Characterization of a New Erythromycin Biosynthetic Gene Cluster in Actinopolyspora erythraea YIM90600, a Novel Erythronolide-Producing Halophilic Actinomycete Isolated from Salt Field.</title>
        <authorList>
            <person name="Chen D."/>
            <person name="Feng J."/>
            <person name="Huang L."/>
            <person name="Zhang Q."/>
            <person name="Wu J."/>
            <person name="Zhu X."/>
            <person name="Duan Y."/>
            <person name="Xu Z."/>
        </authorList>
    </citation>
    <scope>NUCLEOTIDE SEQUENCE [LARGE SCALE GENOMIC DNA]</scope>
    <source>
        <strain evidence="3 4">YIM90600</strain>
    </source>
</reference>